<reference evidence="4" key="2">
    <citation type="submission" date="2015-01" db="EMBL/GenBank/DDBJ databases">
        <title>Evolutionary Origins and Diversification of the Mycorrhizal Mutualists.</title>
        <authorList>
            <consortium name="DOE Joint Genome Institute"/>
            <consortium name="Mycorrhizal Genomics Consortium"/>
            <person name="Kohler A."/>
            <person name="Kuo A."/>
            <person name="Nagy L.G."/>
            <person name="Floudas D."/>
            <person name="Copeland A."/>
            <person name="Barry K.W."/>
            <person name="Cichocki N."/>
            <person name="Veneault-Fourrey C."/>
            <person name="LaButti K."/>
            <person name="Lindquist E.A."/>
            <person name="Lipzen A."/>
            <person name="Lundell T."/>
            <person name="Morin E."/>
            <person name="Murat C."/>
            <person name="Riley R."/>
            <person name="Ohm R."/>
            <person name="Sun H."/>
            <person name="Tunlid A."/>
            <person name="Henrissat B."/>
            <person name="Grigoriev I.V."/>
            <person name="Hibbett D.S."/>
            <person name="Martin F."/>
        </authorList>
    </citation>
    <scope>NUCLEOTIDE SEQUENCE [LARGE SCALE GENOMIC DNA]</scope>
    <source>
        <strain evidence="4">441</strain>
    </source>
</reference>
<evidence type="ECO:0000313" key="4">
    <source>
        <dbReference type="Proteomes" id="UP000054018"/>
    </source>
</evidence>
<evidence type="ECO:0000313" key="3">
    <source>
        <dbReference type="EMBL" id="KIK29797.1"/>
    </source>
</evidence>
<feature type="domain" description="T6SS Phospholipase effector Tle1-like catalytic" evidence="2">
    <location>
        <begin position="36"/>
        <end position="343"/>
    </location>
</feature>
<dbReference type="SUPFAM" id="SSF53474">
    <property type="entry name" value="alpha/beta-Hydrolases"/>
    <property type="match status" value="1"/>
</dbReference>
<protein>
    <recommendedName>
        <fullName evidence="2">T6SS Phospholipase effector Tle1-like catalytic domain-containing protein</fullName>
    </recommendedName>
</protein>
<evidence type="ECO:0000259" key="2">
    <source>
        <dbReference type="Pfam" id="PF09994"/>
    </source>
</evidence>
<dbReference type="STRING" id="765257.A0A0D0A5R7"/>
<dbReference type="OrthoDB" id="3162439at2759"/>
<feature type="region of interest" description="Disordered" evidence="1">
    <location>
        <begin position="1"/>
        <end position="22"/>
    </location>
</feature>
<dbReference type="Pfam" id="PF09994">
    <property type="entry name" value="T6SS_Tle1-like_cat"/>
    <property type="match status" value="1"/>
</dbReference>
<reference evidence="3 4" key="1">
    <citation type="submission" date="2014-04" db="EMBL/GenBank/DDBJ databases">
        <authorList>
            <consortium name="DOE Joint Genome Institute"/>
            <person name="Kuo A."/>
            <person name="Kohler A."/>
            <person name="Costa M.D."/>
            <person name="Nagy L.G."/>
            <person name="Floudas D."/>
            <person name="Copeland A."/>
            <person name="Barry K.W."/>
            <person name="Cichocki N."/>
            <person name="Veneault-Fourrey C."/>
            <person name="LaButti K."/>
            <person name="Lindquist E.A."/>
            <person name="Lipzen A."/>
            <person name="Lundell T."/>
            <person name="Morin E."/>
            <person name="Murat C."/>
            <person name="Sun H."/>
            <person name="Tunlid A."/>
            <person name="Henrissat B."/>
            <person name="Grigoriev I.V."/>
            <person name="Hibbett D.S."/>
            <person name="Martin F."/>
            <person name="Nordberg H.P."/>
            <person name="Cantor M.N."/>
            <person name="Hua S.X."/>
        </authorList>
    </citation>
    <scope>NUCLEOTIDE SEQUENCE [LARGE SCALE GENOMIC DNA]</scope>
    <source>
        <strain evidence="3 4">441</strain>
    </source>
</reference>
<keyword evidence="4" id="KW-1185">Reference proteome</keyword>
<dbReference type="InterPro" id="IPR018712">
    <property type="entry name" value="Tle1-like_cat"/>
</dbReference>
<feature type="compositionally biased region" description="Polar residues" evidence="1">
    <location>
        <begin position="1"/>
        <end position="20"/>
    </location>
</feature>
<dbReference type="EMBL" id="KN833688">
    <property type="protein sequence ID" value="KIK29797.1"/>
    <property type="molecule type" value="Genomic_DNA"/>
</dbReference>
<dbReference type="HOGENOM" id="CLU_005049_5_0_1"/>
<gene>
    <name evidence="3" type="ORF">PISMIDRAFT_441846</name>
</gene>
<name>A0A0D0A5R7_9AGAM</name>
<dbReference type="PANTHER" id="PTHR33840:SF2">
    <property type="entry name" value="TLE1 PHOSPHOLIPASE DOMAIN-CONTAINING PROTEIN"/>
    <property type="match status" value="1"/>
</dbReference>
<sequence>MSDSAFSSPQSPTAGGSTIKMSEPLDDVIPPAHAYRTLVLCFDGTGDQFDADNSNIVQFCSMLKKDDPSQQMVYYQAGIGTYTIPQIATPFYAKLSKTIDMMVGNNLDAHVMSGYEFLMQNYEAGDRICLFGFSRGAYTARALAGMLHKVGLLPRCNHQQVPFAYRMYSKDDKEGWEQSTAFKKAFSIDVDIEFVGVWDTVNSVGIIPRRLPFTRANNKIRYFRHALALDEHRVRFMPNFYNRSTDEDKKLGVQKGEMPRSVKKFPTIHIPYDKFIHDKVSLNGHHQELSLQDFERRYSEAITQTDFDEVWFAGCHCDIGGGSVKNGTRNSLARIPLRWMIREIFKADVGILFHRSMFQQIGMDPSTLYPVVPRPPPIFSSPENADNKVSCDGDHEAVIQCDPDGKFVSEELEDLNDALSDIYDQLKIAPYWWILEALPQKLHYQRDQDDNWAKDIVVNMGKGRHVPKRDSVRVHRTVRIRMEADTLREGKYWPKAKIKVAPKWVD</sequence>
<accession>A0A0D0A5R7</accession>
<evidence type="ECO:0000256" key="1">
    <source>
        <dbReference type="SAM" id="MobiDB-lite"/>
    </source>
</evidence>
<proteinExistence type="predicted"/>
<dbReference type="InterPro" id="IPR029058">
    <property type="entry name" value="AB_hydrolase_fold"/>
</dbReference>
<dbReference type="Proteomes" id="UP000054018">
    <property type="component" value="Unassembled WGS sequence"/>
</dbReference>
<dbReference type="PANTHER" id="PTHR33840">
    <property type="match status" value="1"/>
</dbReference>
<organism evidence="3 4">
    <name type="scientific">Pisolithus microcarpus 441</name>
    <dbReference type="NCBI Taxonomy" id="765257"/>
    <lineage>
        <taxon>Eukaryota</taxon>
        <taxon>Fungi</taxon>
        <taxon>Dikarya</taxon>
        <taxon>Basidiomycota</taxon>
        <taxon>Agaricomycotina</taxon>
        <taxon>Agaricomycetes</taxon>
        <taxon>Agaricomycetidae</taxon>
        <taxon>Boletales</taxon>
        <taxon>Sclerodermatineae</taxon>
        <taxon>Pisolithaceae</taxon>
        <taxon>Pisolithus</taxon>
    </lineage>
</organism>
<dbReference type="AlphaFoldDB" id="A0A0D0A5R7"/>